<protein>
    <submittedName>
        <fullName evidence="2">Lysophospholipase</fullName>
    </submittedName>
</protein>
<gene>
    <name evidence="2" type="ORF">C4617_02305</name>
</gene>
<organism evidence="2 3">
    <name type="scientific">Candidatus Liberibacter europaeus</name>
    <dbReference type="NCBI Taxonomy" id="744859"/>
    <lineage>
        <taxon>Bacteria</taxon>
        <taxon>Pseudomonadati</taxon>
        <taxon>Pseudomonadota</taxon>
        <taxon>Alphaproteobacteria</taxon>
        <taxon>Hyphomicrobiales</taxon>
        <taxon>Rhizobiaceae</taxon>
        <taxon>Liberibacter</taxon>
    </lineage>
</organism>
<sequence length="322" mass="36801">MKQKTLLLENIATSNITYSHHQTLPSSPRAAILICQSIEENSTDYNLLCKCLTEENLAVYIYSYQDVKKTPNIISSIDYDKQNVTTTITQDVMKLRKLISENHGNIPVLLLGYSLGTIIALSTLISYPNEFSGIALWNLDLYFEKYNCLIIELVLKAEKFFKGSDVPSRFMHHVTSSILTRNKQNWKYFLNNPSSNLKSKTDGTINHTHYLNIPISTWLELMSLSNNINSVGSFNSLSRYNSFCLIGGGNAINKVEDNYQMYNLAQRLQSEEFYDVSLIILPPDPIDQLQNKVPDRAIKTLLHWIVKSYLPKITPLITHHME</sequence>
<dbReference type="Gene3D" id="3.40.50.1820">
    <property type="entry name" value="alpha/beta hydrolase"/>
    <property type="match status" value="1"/>
</dbReference>
<comment type="caution">
    <text evidence="2">The sequence shown here is derived from an EMBL/GenBank/DDBJ whole genome shotgun (WGS) entry which is preliminary data.</text>
</comment>
<dbReference type="InterPro" id="IPR029058">
    <property type="entry name" value="AB_hydrolase_fold"/>
</dbReference>
<dbReference type="SUPFAM" id="SSF53474">
    <property type="entry name" value="alpha/beta-Hydrolases"/>
    <property type="match status" value="1"/>
</dbReference>
<proteinExistence type="predicted"/>
<dbReference type="EMBL" id="PSQJ01000002">
    <property type="protein sequence ID" value="PTL86669.1"/>
    <property type="molecule type" value="Genomic_DNA"/>
</dbReference>
<evidence type="ECO:0000313" key="2">
    <source>
        <dbReference type="EMBL" id="PTL86669.1"/>
    </source>
</evidence>
<accession>A0A2T4VY14</accession>
<evidence type="ECO:0000313" key="3">
    <source>
        <dbReference type="Proteomes" id="UP000240811"/>
    </source>
</evidence>
<evidence type="ECO:0000259" key="1">
    <source>
        <dbReference type="Pfam" id="PF12146"/>
    </source>
</evidence>
<feature type="domain" description="Serine aminopeptidase S33" evidence="1">
    <location>
        <begin position="27"/>
        <end position="193"/>
    </location>
</feature>
<dbReference type="Pfam" id="PF12146">
    <property type="entry name" value="Hydrolase_4"/>
    <property type="match status" value="1"/>
</dbReference>
<dbReference type="AlphaFoldDB" id="A0A2T4VY14"/>
<dbReference type="InterPro" id="IPR022742">
    <property type="entry name" value="Hydrolase_4"/>
</dbReference>
<name>A0A2T4VY14_9HYPH</name>
<reference evidence="3" key="1">
    <citation type="submission" date="2018-02" db="EMBL/GenBank/DDBJ databases">
        <title>Genome sequence of Candidatus Liberibacter europaeus.</title>
        <authorList>
            <person name="Frampton R.A."/>
            <person name="Thompson S.M."/>
            <person name="David C."/>
            <person name="Addison S.M."/>
            <person name="Smith G.R."/>
        </authorList>
    </citation>
    <scope>NUCLEOTIDE SEQUENCE [LARGE SCALE GENOMIC DNA]</scope>
</reference>
<dbReference type="Proteomes" id="UP000240811">
    <property type="component" value="Unassembled WGS sequence"/>
</dbReference>